<protein>
    <submittedName>
        <fullName evidence="2">Uncharacterized protein</fullName>
    </submittedName>
</protein>
<dbReference type="Proteomes" id="UP000784294">
    <property type="component" value="Unassembled WGS sequence"/>
</dbReference>
<feature type="region of interest" description="Disordered" evidence="1">
    <location>
        <begin position="108"/>
        <end position="213"/>
    </location>
</feature>
<name>A0A3S5A2B2_9PLAT</name>
<evidence type="ECO:0000313" key="3">
    <source>
        <dbReference type="Proteomes" id="UP000784294"/>
    </source>
</evidence>
<evidence type="ECO:0000256" key="1">
    <source>
        <dbReference type="SAM" id="MobiDB-lite"/>
    </source>
</evidence>
<dbReference type="AlphaFoldDB" id="A0A3S5A2B2"/>
<dbReference type="EMBL" id="CAAALY010034653">
    <property type="protein sequence ID" value="VEL17883.1"/>
    <property type="molecule type" value="Genomic_DNA"/>
</dbReference>
<evidence type="ECO:0000313" key="2">
    <source>
        <dbReference type="EMBL" id="VEL17883.1"/>
    </source>
</evidence>
<proteinExistence type="predicted"/>
<organism evidence="2 3">
    <name type="scientific">Protopolystoma xenopodis</name>
    <dbReference type="NCBI Taxonomy" id="117903"/>
    <lineage>
        <taxon>Eukaryota</taxon>
        <taxon>Metazoa</taxon>
        <taxon>Spiralia</taxon>
        <taxon>Lophotrochozoa</taxon>
        <taxon>Platyhelminthes</taxon>
        <taxon>Monogenea</taxon>
        <taxon>Polyopisthocotylea</taxon>
        <taxon>Polystomatidea</taxon>
        <taxon>Polystomatidae</taxon>
        <taxon>Protopolystoma</taxon>
    </lineage>
</organism>
<keyword evidence="3" id="KW-1185">Reference proteome</keyword>
<sequence length="224" mass="25000">MLPNRNFYSRYAYRSNLVMANQAKINLHGQKQAISLGTLLLPYSSSKCSTSVSWTHKHRHPVSHAARLFCLNFRWRGILHPKDWGPLASWLYLASQLAHFEPLALAEPSTDGDADNKGFKASMGLAEGRRVSRRKSIRGQDEQSKRLSERGEKGVKPEEGDEEEEGEMLNLPSEARLSSAHNLTTSPDDDGSPPSCRDKSASHDSGSDLDQTIEAVDSELWLRL</sequence>
<feature type="compositionally biased region" description="Basic and acidic residues" evidence="1">
    <location>
        <begin position="138"/>
        <end position="158"/>
    </location>
</feature>
<gene>
    <name evidence="2" type="ORF">PXEA_LOCUS11323</name>
</gene>
<feature type="compositionally biased region" description="Basic and acidic residues" evidence="1">
    <location>
        <begin position="196"/>
        <end position="206"/>
    </location>
</feature>
<reference evidence="2" key="1">
    <citation type="submission" date="2018-11" db="EMBL/GenBank/DDBJ databases">
        <authorList>
            <consortium name="Pathogen Informatics"/>
        </authorList>
    </citation>
    <scope>NUCLEOTIDE SEQUENCE</scope>
</reference>
<accession>A0A3S5A2B2</accession>
<comment type="caution">
    <text evidence="2">The sequence shown here is derived from an EMBL/GenBank/DDBJ whole genome shotgun (WGS) entry which is preliminary data.</text>
</comment>